<proteinExistence type="predicted"/>
<evidence type="ECO:0000313" key="2">
    <source>
        <dbReference type="EMBL" id="ELZ05374.1"/>
    </source>
</evidence>
<dbReference type="AlphaFoldDB" id="M0B6U4"/>
<organism evidence="2 3">
    <name type="scientific">Natrialba chahannaoensis JCM 10990</name>
    <dbReference type="NCBI Taxonomy" id="1227492"/>
    <lineage>
        <taxon>Archaea</taxon>
        <taxon>Methanobacteriati</taxon>
        <taxon>Methanobacteriota</taxon>
        <taxon>Stenosarchaea group</taxon>
        <taxon>Halobacteria</taxon>
        <taxon>Halobacteriales</taxon>
        <taxon>Natrialbaceae</taxon>
        <taxon>Natrialba</taxon>
    </lineage>
</organism>
<dbReference type="InterPro" id="IPR025272">
    <property type="entry name" value="SocA_Panacea"/>
</dbReference>
<reference evidence="2 3" key="1">
    <citation type="journal article" date="2014" name="PLoS Genet.">
        <title>Phylogenetically driven sequencing of extremely halophilic archaea reveals strategies for static and dynamic osmo-response.</title>
        <authorList>
            <person name="Becker E.A."/>
            <person name="Seitzer P.M."/>
            <person name="Tritt A."/>
            <person name="Larsen D."/>
            <person name="Krusor M."/>
            <person name="Yao A.I."/>
            <person name="Wu D."/>
            <person name="Madern D."/>
            <person name="Eisen J.A."/>
            <person name="Darling A.E."/>
            <person name="Facciotti M.T."/>
        </authorList>
    </citation>
    <scope>NUCLEOTIDE SEQUENCE [LARGE SCALE GENOMIC DNA]</scope>
    <source>
        <strain evidence="2 3">JCM 10990</strain>
    </source>
</reference>
<dbReference type="EMBL" id="AOIN01000017">
    <property type="protein sequence ID" value="ELZ05374.1"/>
    <property type="molecule type" value="Genomic_DNA"/>
</dbReference>
<feature type="domain" description="Antitoxin SocA-like Panacea" evidence="1">
    <location>
        <begin position="25"/>
        <end position="124"/>
    </location>
</feature>
<accession>M0B6U4</accession>
<protein>
    <recommendedName>
        <fullName evidence="1">Antitoxin SocA-like Panacea domain-containing protein</fullName>
    </recommendedName>
</protein>
<dbReference type="STRING" id="1227492.C482_02451"/>
<sequence length="151" mass="17783">MDRKTLPAALLYANEQEHIVGRTRLQKLVFLIEMAFQEEDGSLPLSPDSYNFEPYDYGPFSKELYDDIDSLKKQDLIREISEEYKEGEVRYVYEIEDQGKQLVENNLDKEEMRAVLRLSSNFKGTFNDDSLPDLIKEVYSRYPKFAENSIY</sequence>
<dbReference type="OrthoDB" id="34535at2157"/>
<evidence type="ECO:0000313" key="3">
    <source>
        <dbReference type="Proteomes" id="UP000011693"/>
    </source>
</evidence>
<keyword evidence="3" id="KW-1185">Reference proteome</keyword>
<gene>
    <name evidence="2" type="ORF">C482_02451</name>
</gene>
<evidence type="ECO:0000259" key="1">
    <source>
        <dbReference type="Pfam" id="PF13274"/>
    </source>
</evidence>
<dbReference type="RefSeq" id="WP_006165776.1">
    <property type="nucleotide sequence ID" value="NZ_AOIN01000017.1"/>
</dbReference>
<dbReference type="Pfam" id="PF13274">
    <property type="entry name" value="SocA_Panacea"/>
    <property type="match status" value="1"/>
</dbReference>
<dbReference type="Proteomes" id="UP000011693">
    <property type="component" value="Unassembled WGS sequence"/>
</dbReference>
<comment type="caution">
    <text evidence="2">The sequence shown here is derived from an EMBL/GenBank/DDBJ whole genome shotgun (WGS) entry which is preliminary data.</text>
</comment>
<name>M0B6U4_9EURY</name>